<reference evidence="3" key="1">
    <citation type="submission" date="2016-10" db="EMBL/GenBank/DDBJ databases">
        <authorList>
            <person name="Varghese N."/>
            <person name="Submissions S."/>
        </authorList>
    </citation>
    <scope>NUCLEOTIDE SEQUENCE [LARGE SCALE GENOMIC DNA]</scope>
    <source>
        <strain evidence="3">DSM 22951</strain>
    </source>
</reference>
<keyword evidence="3" id="KW-1185">Reference proteome</keyword>
<organism evidence="2 3">
    <name type="scientific">Branchiibius hedensis</name>
    <dbReference type="NCBI Taxonomy" id="672460"/>
    <lineage>
        <taxon>Bacteria</taxon>
        <taxon>Bacillati</taxon>
        <taxon>Actinomycetota</taxon>
        <taxon>Actinomycetes</taxon>
        <taxon>Micrococcales</taxon>
        <taxon>Dermacoccaceae</taxon>
        <taxon>Branchiibius</taxon>
    </lineage>
</organism>
<evidence type="ECO:0000313" key="3">
    <source>
        <dbReference type="Proteomes" id="UP000250028"/>
    </source>
</evidence>
<keyword evidence="1" id="KW-0732">Signal</keyword>
<dbReference type="OrthoDB" id="4855196at2"/>
<dbReference type="RefSeq" id="WP_109687461.1">
    <property type="nucleotide sequence ID" value="NZ_QGDN01000001.1"/>
</dbReference>
<proteinExistence type="predicted"/>
<name>A0A2Y8ZU00_9MICO</name>
<gene>
    <name evidence="2" type="ORF">SAMN04489750_3266</name>
</gene>
<evidence type="ECO:0000256" key="1">
    <source>
        <dbReference type="SAM" id="SignalP"/>
    </source>
</evidence>
<protein>
    <submittedName>
        <fullName evidence="2">Uncharacterized protein</fullName>
    </submittedName>
</protein>
<feature type="signal peptide" evidence="1">
    <location>
        <begin position="1"/>
        <end position="29"/>
    </location>
</feature>
<sequence>MRPLRHVSPKVAGVAAAVLVASSATVAVAAGGGTSPNGGASGGRQAHVAGAPTLPAGSQLQFVAVTPCRVLDTRTAGGRLNNSQRSFKAVGNLSSQGGKSAGCGVPSYAVALSLNLVAIGQSSSSYMYAWPAGTALPTASAINYPKTGAIANGITLPITAGGGWAFNLKTPGKAHAVADVTGYYVKPLYAVLTPTGTVYGGSSGVVSSTRVSTGRYQIEFDRNVRKCSAATSDLIFANTEDVSADMTYATDPTTVTIQVTNKDGNAEDTYFSVAMNC</sequence>
<dbReference type="EMBL" id="UESZ01000001">
    <property type="protein sequence ID" value="SSA35891.1"/>
    <property type="molecule type" value="Genomic_DNA"/>
</dbReference>
<dbReference type="Proteomes" id="UP000250028">
    <property type="component" value="Unassembled WGS sequence"/>
</dbReference>
<evidence type="ECO:0000313" key="2">
    <source>
        <dbReference type="EMBL" id="SSA35891.1"/>
    </source>
</evidence>
<dbReference type="AlphaFoldDB" id="A0A2Y8ZU00"/>
<accession>A0A2Y8ZU00</accession>
<feature type="chain" id="PRO_5016160500" evidence="1">
    <location>
        <begin position="30"/>
        <end position="277"/>
    </location>
</feature>